<accession>A0A0R1SBG4</accession>
<feature type="transmembrane region" description="Helical" evidence="6">
    <location>
        <begin position="298"/>
        <end position="324"/>
    </location>
</feature>
<feature type="transmembrane region" description="Helical" evidence="6">
    <location>
        <begin position="273"/>
        <end position="292"/>
    </location>
</feature>
<feature type="transmembrane region" description="Helical" evidence="6">
    <location>
        <begin position="169"/>
        <end position="188"/>
    </location>
</feature>
<dbReference type="eggNOG" id="COG2814">
    <property type="taxonomic scope" value="Bacteria"/>
</dbReference>
<dbReference type="GO" id="GO:0005886">
    <property type="term" value="C:plasma membrane"/>
    <property type="evidence" value="ECO:0007669"/>
    <property type="project" value="UniProtKB-SubCell"/>
</dbReference>
<keyword evidence="9" id="KW-1185">Reference proteome</keyword>
<dbReference type="STRING" id="1122152.GCA_000425905_00088"/>
<feature type="transmembrane region" description="Helical" evidence="6">
    <location>
        <begin position="108"/>
        <end position="128"/>
    </location>
</feature>
<gene>
    <name evidence="8" type="ORF">FC23_GL000656</name>
</gene>
<feature type="transmembrane region" description="Helical" evidence="6">
    <location>
        <begin position="79"/>
        <end position="96"/>
    </location>
</feature>
<evidence type="ECO:0000256" key="2">
    <source>
        <dbReference type="ARBA" id="ARBA00022448"/>
    </source>
</evidence>
<protein>
    <submittedName>
        <fullName evidence="8">Permease</fullName>
    </submittedName>
</protein>
<dbReference type="InterPro" id="IPR036259">
    <property type="entry name" value="MFS_trans_sf"/>
</dbReference>
<evidence type="ECO:0000313" key="8">
    <source>
        <dbReference type="EMBL" id="KRL63416.1"/>
    </source>
</evidence>
<dbReference type="OrthoDB" id="9814001at2"/>
<dbReference type="Pfam" id="PF07690">
    <property type="entry name" value="MFS_1"/>
    <property type="match status" value="1"/>
</dbReference>
<dbReference type="SUPFAM" id="SSF103473">
    <property type="entry name" value="MFS general substrate transporter"/>
    <property type="match status" value="1"/>
</dbReference>
<evidence type="ECO:0000256" key="6">
    <source>
        <dbReference type="SAM" id="Phobius"/>
    </source>
</evidence>
<organism evidence="8 9">
    <name type="scientific">Lactobacillus psittaci DSM 15354</name>
    <dbReference type="NCBI Taxonomy" id="1122152"/>
    <lineage>
        <taxon>Bacteria</taxon>
        <taxon>Bacillati</taxon>
        <taxon>Bacillota</taxon>
        <taxon>Bacilli</taxon>
        <taxon>Lactobacillales</taxon>
        <taxon>Lactobacillaceae</taxon>
        <taxon>Lactobacillus</taxon>
    </lineage>
</organism>
<reference evidence="8 9" key="1">
    <citation type="journal article" date="2015" name="Genome Announc.">
        <title>Expanding the biotechnology potential of lactobacilli through comparative genomics of 213 strains and associated genera.</title>
        <authorList>
            <person name="Sun Z."/>
            <person name="Harris H.M."/>
            <person name="McCann A."/>
            <person name="Guo C."/>
            <person name="Argimon S."/>
            <person name="Zhang W."/>
            <person name="Yang X."/>
            <person name="Jeffery I.B."/>
            <person name="Cooney J.C."/>
            <person name="Kagawa T.F."/>
            <person name="Liu W."/>
            <person name="Song Y."/>
            <person name="Salvetti E."/>
            <person name="Wrobel A."/>
            <person name="Rasinkangas P."/>
            <person name="Parkhill J."/>
            <person name="Rea M.C."/>
            <person name="O'Sullivan O."/>
            <person name="Ritari J."/>
            <person name="Douillard F.P."/>
            <person name="Paul Ross R."/>
            <person name="Yang R."/>
            <person name="Briner A.E."/>
            <person name="Felis G.E."/>
            <person name="de Vos W.M."/>
            <person name="Barrangou R."/>
            <person name="Klaenhammer T.R."/>
            <person name="Caufield P.W."/>
            <person name="Cui Y."/>
            <person name="Zhang H."/>
            <person name="O'Toole P.W."/>
        </authorList>
    </citation>
    <scope>NUCLEOTIDE SEQUENCE [LARGE SCALE GENOMIC DNA]</scope>
    <source>
        <strain evidence="8 9">DSM 15354</strain>
    </source>
</reference>
<dbReference type="PANTHER" id="PTHR23531:SF1">
    <property type="entry name" value="QUINOLENE RESISTANCE PROTEIN NORA"/>
    <property type="match status" value="1"/>
</dbReference>
<evidence type="ECO:0000313" key="9">
    <source>
        <dbReference type="Proteomes" id="UP000051931"/>
    </source>
</evidence>
<dbReference type="RefSeq" id="WP_027825397.1">
    <property type="nucleotide sequence ID" value="NZ_AZFB01000003.1"/>
</dbReference>
<comment type="subcellular location">
    <subcellularLocation>
        <location evidence="1">Cell membrane</location>
        <topology evidence="1">Multi-pass membrane protein</topology>
    </subcellularLocation>
</comment>
<evidence type="ECO:0000256" key="5">
    <source>
        <dbReference type="ARBA" id="ARBA00023136"/>
    </source>
</evidence>
<sequence>MGKNQGKTVYTKDVILVMAASFFFMFSVMFVTPLINGYAISLGASSSFAGFVVGIMSVASLFLRPIAGNITDIFSKYRLSLIGGILIAIGIIGYVITPNSELLLLFRLINGTGFVLCTVCMTTWLGALVPRSHVGQAMGFYGLMNALDMAIAPAIAIDVYHTIGYRNSFILAAVASILMIIVIQFVENHALPKVKENKPKKKFKLIQKNAFPVTILTALFAIPYFITQADIVTYAEQKHLDIHVGMYFVIYAIVLLVLRIVLKNFFDTVRFGVWLYAAAASMFFYLFMLAIMTNDLMMGLAAIGMTVGYGIIYSVLQSTALLLAPLEEQGLASSTFYMGIDLGMSFGPIIAGFIDTYLPIQYFYLVQLILVPLVLIVYFVYRKQLNGAIDQH</sequence>
<dbReference type="PROSITE" id="PS50850">
    <property type="entry name" value="MFS"/>
    <property type="match status" value="1"/>
</dbReference>
<feature type="transmembrane region" description="Helical" evidence="6">
    <location>
        <begin position="47"/>
        <end position="67"/>
    </location>
</feature>
<feature type="transmembrane region" description="Helical" evidence="6">
    <location>
        <begin position="246"/>
        <end position="266"/>
    </location>
</feature>
<evidence type="ECO:0000259" key="7">
    <source>
        <dbReference type="PROSITE" id="PS50850"/>
    </source>
</evidence>
<dbReference type="Gene3D" id="1.20.1250.20">
    <property type="entry name" value="MFS general substrate transporter like domains"/>
    <property type="match status" value="1"/>
</dbReference>
<dbReference type="PANTHER" id="PTHR23531">
    <property type="entry name" value="QUINOLENE RESISTANCE PROTEIN NORA"/>
    <property type="match status" value="1"/>
</dbReference>
<comment type="caution">
    <text evidence="8">The sequence shown here is derived from an EMBL/GenBank/DDBJ whole genome shotgun (WGS) entry which is preliminary data.</text>
</comment>
<dbReference type="InterPro" id="IPR052714">
    <property type="entry name" value="MFS_Exporter"/>
</dbReference>
<keyword evidence="4 6" id="KW-1133">Transmembrane helix</keyword>
<feature type="transmembrane region" description="Helical" evidence="6">
    <location>
        <begin position="140"/>
        <end position="163"/>
    </location>
</feature>
<keyword evidence="2" id="KW-0813">Transport</keyword>
<feature type="transmembrane region" description="Helical" evidence="6">
    <location>
        <begin position="336"/>
        <end position="354"/>
    </location>
</feature>
<dbReference type="AlphaFoldDB" id="A0A0R1SBG4"/>
<evidence type="ECO:0000256" key="3">
    <source>
        <dbReference type="ARBA" id="ARBA00022692"/>
    </source>
</evidence>
<feature type="transmembrane region" description="Helical" evidence="6">
    <location>
        <begin position="209"/>
        <end position="226"/>
    </location>
</feature>
<dbReference type="GO" id="GO:0022857">
    <property type="term" value="F:transmembrane transporter activity"/>
    <property type="evidence" value="ECO:0007669"/>
    <property type="project" value="InterPro"/>
</dbReference>
<keyword evidence="3 6" id="KW-0812">Transmembrane</keyword>
<dbReference type="EMBL" id="AZFB01000003">
    <property type="protein sequence ID" value="KRL63416.1"/>
    <property type="molecule type" value="Genomic_DNA"/>
</dbReference>
<feature type="domain" description="Major facilitator superfamily (MFS) profile" evidence="7">
    <location>
        <begin position="13"/>
        <end position="385"/>
    </location>
</feature>
<evidence type="ECO:0000256" key="4">
    <source>
        <dbReference type="ARBA" id="ARBA00022989"/>
    </source>
</evidence>
<dbReference type="PATRIC" id="fig|1122152.4.peg.668"/>
<evidence type="ECO:0000256" key="1">
    <source>
        <dbReference type="ARBA" id="ARBA00004651"/>
    </source>
</evidence>
<keyword evidence="5 6" id="KW-0472">Membrane</keyword>
<feature type="transmembrane region" description="Helical" evidence="6">
    <location>
        <begin position="360"/>
        <end position="381"/>
    </location>
</feature>
<dbReference type="Proteomes" id="UP000051931">
    <property type="component" value="Unassembled WGS sequence"/>
</dbReference>
<name>A0A0R1SBG4_9LACO</name>
<feature type="transmembrane region" description="Helical" evidence="6">
    <location>
        <begin position="14"/>
        <end position="35"/>
    </location>
</feature>
<dbReference type="InterPro" id="IPR011701">
    <property type="entry name" value="MFS"/>
</dbReference>
<proteinExistence type="predicted"/>
<dbReference type="InterPro" id="IPR020846">
    <property type="entry name" value="MFS_dom"/>
</dbReference>